<sequence length="100" mass="10959">MADERNGSPLFDTDAILRKAYFGVWLLSLVFAGFAIWGIVRYPHWSWAIPIAAAVVALAANHRLRTANRHGETILLGVTTLLFVVLSGVMLGVALRLART</sequence>
<feature type="transmembrane region" description="Helical" evidence="1">
    <location>
        <begin position="20"/>
        <end position="39"/>
    </location>
</feature>
<keyword evidence="1" id="KW-0812">Transmembrane</keyword>
<evidence type="ECO:0000313" key="3">
    <source>
        <dbReference type="Proteomes" id="UP000198878"/>
    </source>
</evidence>
<feature type="transmembrane region" description="Helical" evidence="1">
    <location>
        <begin position="45"/>
        <end position="62"/>
    </location>
</feature>
<evidence type="ECO:0000256" key="1">
    <source>
        <dbReference type="SAM" id="Phobius"/>
    </source>
</evidence>
<proteinExistence type="predicted"/>
<protein>
    <submittedName>
        <fullName evidence="2">Uncharacterized protein</fullName>
    </submittedName>
</protein>
<dbReference type="AlphaFoldDB" id="A0A1H5REN8"/>
<feature type="transmembrane region" description="Helical" evidence="1">
    <location>
        <begin position="74"/>
        <end position="98"/>
    </location>
</feature>
<organism evidence="2 3">
    <name type="scientific">Amycolatopsis pretoriensis</name>
    <dbReference type="NCBI Taxonomy" id="218821"/>
    <lineage>
        <taxon>Bacteria</taxon>
        <taxon>Bacillati</taxon>
        <taxon>Actinomycetota</taxon>
        <taxon>Actinomycetes</taxon>
        <taxon>Pseudonocardiales</taxon>
        <taxon>Pseudonocardiaceae</taxon>
        <taxon>Amycolatopsis</taxon>
    </lineage>
</organism>
<dbReference type="RefSeq" id="WP_086682746.1">
    <property type="nucleotide sequence ID" value="NZ_FNUJ01000011.1"/>
</dbReference>
<gene>
    <name evidence="2" type="ORF">SAMN05421837_111283</name>
</gene>
<evidence type="ECO:0000313" key="2">
    <source>
        <dbReference type="EMBL" id="SEF36862.1"/>
    </source>
</evidence>
<keyword evidence="3" id="KW-1185">Reference proteome</keyword>
<dbReference type="Proteomes" id="UP000198878">
    <property type="component" value="Unassembled WGS sequence"/>
</dbReference>
<reference evidence="3" key="1">
    <citation type="submission" date="2016-10" db="EMBL/GenBank/DDBJ databases">
        <authorList>
            <person name="Varghese N."/>
            <person name="Submissions S."/>
        </authorList>
    </citation>
    <scope>NUCLEOTIDE SEQUENCE [LARGE SCALE GENOMIC DNA]</scope>
    <source>
        <strain evidence="3">DSM 44654</strain>
    </source>
</reference>
<keyword evidence="1" id="KW-1133">Transmembrane helix</keyword>
<keyword evidence="1" id="KW-0472">Membrane</keyword>
<dbReference type="STRING" id="218821.SAMN05421837_111283"/>
<dbReference type="EMBL" id="FNUJ01000011">
    <property type="protein sequence ID" value="SEF36862.1"/>
    <property type="molecule type" value="Genomic_DNA"/>
</dbReference>
<name>A0A1H5REN8_9PSEU</name>
<accession>A0A1H5REN8</accession>